<evidence type="ECO:0000256" key="6">
    <source>
        <dbReference type="NCBIfam" id="TIGR01798"/>
    </source>
</evidence>
<dbReference type="Gene3D" id="1.10.230.10">
    <property type="entry name" value="Cytochrome P450-Terp, domain 2"/>
    <property type="match status" value="1"/>
</dbReference>
<reference evidence="10" key="1">
    <citation type="submission" date="2009-08" db="EMBL/GenBank/DDBJ databases">
        <authorList>
            <consortium name="US DOE Joint Genome Institute"/>
            <person name="Lucas S."/>
            <person name="Copeland A."/>
            <person name="Lapidus A."/>
            <person name="Glavina del Rio T."/>
            <person name="Dalin E."/>
            <person name="Tice H."/>
            <person name="Bruce D."/>
            <person name="Barry K."/>
            <person name="Pitluck S."/>
            <person name="Lowry S."/>
            <person name="Larimer F."/>
            <person name="Land M."/>
            <person name="Hauser L."/>
            <person name="Kyrpides N."/>
            <person name="Ivanova N."/>
            <person name="McMahon K.D."/>
            <person name="Hugenholtz P."/>
        </authorList>
    </citation>
    <scope>NUCLEOTIDE SEQUENCE</scope>
    <source>
        <strain evidence="10">UW-1</strain>
    </source>
</reference>
<dbReference type="InterPro" id="IPR016143">
    <property type="entry name" value="Citrate_synth-like_sm_a-sub"/>
</dbReference>
<comment type="similarity">
    <text evidence="2 7">Belongs to the citrate synthase family.</text>
</comment>
<dbReference type="Gene3D" id="1.10.580.10">
    <property type="entry name" value="Citrate Synthase, domain 1"/>
    <property type="match status" value="1"/>
</dbReference>
<evidence type="ECO:0000256" key="1">
    <source>
        <dbReference type="ARBA" id="ARBA00004751"/>
    </source>
</evidence>
<feature type="active site" evidence="8">
    <location>
        <position position="372"/>
    </location>
</feature>
<comment type="catalytic activity">
    <reaction evidence="5 9">
        <text>oxaloacetate + acetyl-CoA + H2O = citrate + CoA + H(+)</text>
        <dbReference type="Rhea" id="RHEA:16845"/>
        <dbReference type="ChEBI" id="CHEBI:15377"/>
        <dbReference type="ChEBI" id="CHEBI:15378"/>
        <dbReference type="ChEBI" id="CHEBI:16452"/>
        <dbReference type="ChEBI" id="CHEBI:16947"/>
        <dbReference type="ChEBI" id="CHEBI:57287"/>
        <dbReference type="ChEBI" id="CHEBI:57288"/>
        <dbReference type="EC" id="2.3.3.16"/>
    </reaction>
</comment>
<comment type="pathway">
    <text evidence="1 9">Carbohydrate metabolism; tricarboxylic acid cycle; isocitrate from oxaloacetate: step 1/2.</text>
</comment>
<keyword evidence="10" id="KW-0012">Acyltransferase</keyword>
<dbReference type="InterPro" id="IPR036969">
    <property type="entry name" value="Citrate_synthase_sf"/>
</dbReference>
<dbReference type="InterPro" id="IPR002020">
    <property type="entry name" value="Citrate_synthase"/>
</dbReference>
<evidence type="ECO:0000256" key="4">
    <source>
        <dbReference type="ARBA" id="ARBA00022679"/>
    </source>
</evidence>
<gene>
    <name evidence="10" type="ordered locus">CAP2UW1_3882</name>
</gene>
<evidence type="ECO:0000256" key="9">
    <source>
        <dbReference type="RuleBase" id="RU003370"/>
    </source>
</evidence>
<reference evidence="10" key="2">
    <citation type="submission" date="2009-09" db="EMBL/GenBank/DDBJ databases">
        <title>Complete sequence of chromosome of Candidatus Accumulibacter phosphatis clade IIA str. UW-1.</title>
        <authorList>
            <consortium name="US DOE Joint Genome Institute"/>
            <person name="Martin H.G."/>
            <person name="Ivanova N."/>
            <person name="Kunin V."/>
            <person name="Warnecke F."/>
            <person name="Barry K."/>
            <person name="He S."/>
            <person name="Salamov A."/>
            <person name="Szeto E."/>
            <person name="Dalin E."/>
            <person name="Pangilinan J.L."/>
            <person name="Lapidus A."/>
            <person name="Lowry S."/>
            <person name="Kyrpides N.C."/>
            <person name="McMahon K.D."/>
            <person name="Hugenholtz P."/>
        </authorList>
    </citation>
    <scope>NUCLEOTIDE SEQUENCE [LARGE SCALE GENOMIC DNA]</scope>
    <source>
        <strain evidence="10">UW-1</strain>
    </source>
</reference>
<protein>
    <recommendedName>
        <fullName evidence="6 7">Citrate synthase</fullName>
    </recommendedName>
</protein>
<name>C7RM54_ACCRE</name>
<dbReference type="PIRSF" id="PIRSF001369">
    <property type="entry name" value="Citrate_synth"/>
    <property type="match status" value="1"/>
</dbReference>
<accession>C7RM54</accession>
<evidence type="ECO:0000256" key="3">
    <source>
        <dbReference type="ARBA" id="ARBA00022532"/>
    </source>
</evidence>
<dbReference type="GO" id="GO:0005737">
    <property type="term" value="C:cytoplasm"/>
    <property type="evidence" value="ECO:0007669"/>
    <property type="project" value="InterPro"/>
</dbReference>
<dbReference type="AlphaFoldDB" id="C7RM54"/>
<organism evidence="10">
    <name type="scientific">Accumulibacter regalis</name>
    <dbReference type="NCBI Taxonomy" id="522306"/>
    <lineage>
        <taxon>Bacteria</taxon>
        <taxon>Pseudomonadati</taxon>
        <taxon>Pseudomonadota</taxon>
        <taxon>Betaproteobacteria</taxon>
        <taxon>Candidatus Accumulibacter</taxon>
    </lineage>
</organism>
<evidence type="ECO:0000313" key="10">
    <source>
        <dbReference type="EMBL" id="ACV37132.1"/>
    </source>
</evidence>
<evidence type="ECO:0000256" key="7">
    <source>
        <dbReference type="PIRNR" id="PIRNR001369"/>
    </source>
</evidence>
<dbReference type="Gene3D" id="2.20.28.60">
    <property type="match status" value="1"/>
</dbReference>
<dbReference type="Pfam" id="PF00285">
    <property type="entry name" value="Citrate_synt"/>
    <property type="match status" value="1"/>
</dbReference>
<evidence type="ECO:0000256" key="2">
    <source>
        <dbReference type="ARBA" id="ARBA00010566"/>
    </source>
</evidence>
<dbReference type="NCBIfam" id="NF004126">
    <property type="entry name" value="PRK05614.1"/>
    <property type="match status" value="1"/>
</dbReference>
<dbReference type="KEGG" id="app:CAP2UW1_3882"/>
<proteinExistence type="inferred from homology"/>
<dbReference type="STRING" id="522306.CAP2UW1_3882"/>
<dbReference type="GO" id="GO:0036440">
    <property type="term" value="F:citrate synthase activity"/>
    <property type="evidence" value="ECO:0007669"/>
    <property type="project" value="UniProtKB-EC"/>
</dbReference>
<dbReference type="InterPro" id="IPR024176">
    <property type="entry name" value="Citrate_synthase_bac-typ"/>
</dbReference>
<evidence type="ECO:0000256" key="5">
    <source>
        <dbReference type="ARBA" id="ARBA00049288"/>
    </source>
</evidence>
<dbReference type="OrthoDB" id="9800864at2"/>
<dbReference type="PANTHER" id="PTHR42871:SF1">
    <property type="entry name" value="CITRATE SYNTHASE"/>
    <property type="match status" value="1"/>
</dbReference>
<dbReference type="PANTHER" id="PTHR42871">
    <property type="entry name" value="CITRATE SYNTHASE"/>
    <property type="match status" value="1"/>
</dbReference>
<dbReference type="UniPathway" id="UPA00223">
    <property type="reaction ID" value="UER00717"/>
</dbReference>
<evidence type="ECO:0000256" key="8">
    <source>
        <dbReference type="PIRSR" id="PIRSR001369-1"/>
    </source>
</evidence>
<dbReference type="SUPFAM" id="SSF48256">
    <property type="entry name" value="Citrate synthase"/>
    <property type="match status" value="1"/>
</dbReference>
<dbReference type="EMBL" id="CP001715">
    <property type="protein sequence ID" value="ACV37132.1"/>
    <property type="molecule type" value="Genomic_DNA"/>
</dbReference>
<dbReference type="PRINTS" id="PR00143">
    <property type="entry name" value="CITRTSNTHASE"/>
</dbReference>
<dbReference type="InterPro" id="IPR010953">
    <property type="entry name" value="Citrate_synthase_typ-I"/>
</dbReference>
<sequence>MNSERKAILTVAGEDPVSFSVLAPTHGRDCLDIRTLGARTGFFAYDSGFASTASCKTAITFVDGERGELLYRGYPIEQLAEQCGFLEAAYLLKNGELPNAAQLQSFASAVREHTPVHEQMVKLYQGFRRDAHPMAVMVGVVGALSAFHHDAADFSDAAQRSLSFHRLVAKMPAIVAMAYKYTIGDPFMNPRADLGYAANFMHMMFATPCEEYRPNPVLVRALDRLLLLNADNGLDASTATVRMAGSSGANPFACVSAAIACLSGPAHAGGSEASLALLEEIGDASHLGEYISRARARARAHPDSDGFRLAGFGHRVFVDHDPRAQLMREVCQEVLKELDLEDDRLFRLAMALERIALEDPWFVDKRMYPNVDFYSGIVLKAIGVPPSMFTAIHALARTVGWMAQWEEMLADPEYKIARPRQLYFGIRRREMTNLSLAQPAHAEP</sequence>
<dbReference type="eggNOG" id="COG0372">
    <property type="taxonomic scope" value="Bacteria"/>
</dbReference>
<keyword evidence="3 9" id="KW-0816">Tricarboxylic acid cycle</keyword>
<dbReference type="InterPro" id="IPR016142">
    <property type="entry name" value="Citrate_synth-like_lrg_a-sub"/>
</dbReference>
<feature type="active site" evidence="8">
    <location>
        <position position="314"/>
    </location>
</feature>
<keyword evidence="4 7" id="KW-0808">Transferase</keyword>
<dbReference type="GO" id="GO:0006099">
    <property type="term" value="P:tricarboxylic acid cycle"/>
    <property type="evidence" value="ECO:0007669"/>
    <property type="project" value="UniProtKB-UniRule"/>
</dbReference>
<dbReference type="HOGENOM" id="CLU_025068_0_0_4"/>
<dbReference type="NCBIfam" id="TIGR01798">
    <property type="entry name" value="cit_synth_I"/>
    <property type="match status" value="1"/>
</dbReference>